<dbReference type="EMBL" id="MN740916">
    <property type="protein sequence ID" value="QHU17641.1"/>
    <property type="molecule type" value="Genomic_DNA"/>
</dbReference>
<proteinExistence type="predicted"/>
<name>A0A6C0KKE8_9ZZZZ</name>
<reference evidence="1" key="1">
    <citation type="journal article" date="2020" name="Nature">
        <title>Giant virus diversity and host interactions through global metagenomics.</title>
        <authorList>
            <person name="Schulz F."/>
            <person name="Roux S."/>
            <person name="Paez-Espino D."/>
            <person name="Jungbluth S."/>
            <person name="Walsh D.A."/>
            <person name="Denef V.J."/>
            <person name="McMahon K.D."/>
            <person name="Konstantinidis K.T."/>
            <person name="Eloe-Fadrosh E.A."/>
            <person name="Kyrpides N.C."/>
            <person name="Woyke T."/>
        </authorList>
    </citation>
    <scope>NUCLEOTIDE SEQUENCE</scope>
    <source>
        <strain evidence="1">GVMAG-S-3300012919-55</strain>
    </source>
</reference>
<evidence type="ECO:0000313" key="1">
    <source>
        <dbReference type="EMBL" id="QHU17641.1"/>
    </source>
</evidence>
<accession>A0A6C0KKE8</accession>
<organism evidence="1">
    <name type="scientific">viral metagenome</name>
    <dbReference type="NCBI Taxonomy" id="1070528"/>
    <lineage>
        <taxon>unclassified sequences</taxon>
        <taxon>metagenomes</taxon>
        <taxon>organismal metagenomes</taxon>
    </lineage>
</organism>
<dbReference type="AlphaFoldDB" id="A0A6C0KKE8"/>
<protein>
    <submittedName>
        <fullName evidence="1">Uncharacterized protein</fullName>
    </submittedName>
</protein>
<sequence length="101" mass="12453">MNMDTHGIIDPDELDRIHQENAKKLRFQTLKQNIIQRICKQWKTDKIVHEIINNEYYKLEYTIKNCWNRTGNRTLKMFPGGEIHDYNYNDIQYRIRRILER</sequence>